<dbReference type="RefSeq" id="XP_018986797.1">
    <property type="nucleotide sequence ID" value="XM_019130297.1"/>
</dbReference>
<name>A0A1E3QUW6_9ASCO</name>
<feature type="signal peptide" evidence="1">
    <location>
        <begin position="1"/>
        <end position="21"/>
    </location>
</feature>
<feature type="chain" id="PRO_5009134460" evidence="1">
    <location>
        <begin position="22"/>
        <end position="141"/>
    </location>
</feature>
<keyword evidence="3" id="KW-1185">Reference proteome</keyword>
<evidence type="ECO:0000313" key="3">
    <source>
        <dbReference type="Proteomes" id="UP000094336"/>
    </source>
</evidence>
<reference evidence="3" key="1">
    <citation type="submission" date="2016-05" db="EMBL/GenBank/DDBJ databases">
        <title>Comparative genomics of biotechnologically important yeasts.</title>
        <authorList>
            <consortium name="DOE Joint Genome Institute"/>
            <person name="Riley R."/>
            <person name="Haridas S."/>
            <person name="Wolfe K.H."/>
            <person name="Lopes M.R."/>
            <person name="Hittinger C.T."/>
            <person name="Goker M."/>
            <person name="Salamov A."/>
            <person name="Wisecaver J."/>
            <person name="Long T.M."/>
            <person name="Aerts A.L."/>
            <person name="Barry K."/>
            <person name="Choi C."/>
            <person name="Clum A."/>
            <person name="Coughlan A.Y."/>
            <person name="Deshpande S."/>
            <person name="Douglass A.P."/>
            <person name="Hanson S.J."/>
            <person name="Klenk H.-P."/>
            <person name="Labutti K."/>
            <person name="Lapidus A."/>
            <person name="Lindquist E."/>
            <person name="Lipzen A."/>
            <person name="Meier-Kolthoff J.P."/>
            <person name="Ohm R.A."/>
            <person name="Otillar R.P."/>
            <person name="Pangilinan J."/>
            <person name="Peng Y."/>
            <person name="Rokas A."/>
            <person name="Rosa C.A."/>
            <person name="Scheuner C."/>
            <person name="Sibirny A.A."/>
            <person name="Slot J.C."/>
            <person name="Stielow J.B."/>
            <person name="Sun H."/>
            <person name="Kurtzman C.P."/>
            <person name="Blackwell M."/>
            <person name="Grigoriev I.V."/>
            <person name="Jeffries T.W."/>
        </authorList>
    </citation>
    <scope>NUCLEOTIDE SEQUENCE [LARGE SCALE GENOMIC DNA]</scope>
    <source>
        <strain evidence="3">NRRL Y-12698</strain>
    </source>
</reference>
<dbReference type="Proteomes" id="UP000094336">
    <property type="component" value="Unassembled WGS sequence"/>
</dbReference>
<keyword evidence="1" id="KW-0732">Signal</keyword>
<evidence type="ECO:0000313" key="2">
    <source>
        <dbReference type="EMBL" id="ODQ81469.1"/>
    </source>
</evidence>
<gene>
    <name evidence="2" type="ORF">BABINDRAFT_165020</name>
</gene>
<evidence type="ECO:0000256" key="1">
    <source>
        <dbReference type="SAM" id="SignalP"/>
    </source>
</evidence>
<dbReference type="EMBL" id="KV454427">
    <property type="protein sequence ID" value="ODQ81469.1"/>
    <property type="molecule type" value="Genomic_DNA"/>
</dbReference>
<protein>
    <submittedName>
        <fullName evidence="2">Uncharacterized protein</fullName>
    </submittedName>
</protein>
<dbReference type="GeneID" id="30148150"/>
<proteinExistence type="predicted"/>
<accession>A0A1E3QUW6</accession>
<organism evidence="2 3">
    <name type="scientific">Babjeviella inositovora NRRL Y-12698</name>
    <dbReference type="NCBI Taxonomy" id="984486"/>
    <lineage>
        <taxon>Eukaryota</taxon>
        <taxon>Fungi</taxon>
        <taxon>Dikarya</taxon>
        <taxon>Ascomycota</taxon>
        <taxon>Saccharomycotina</taxon>
        <taxon>Pichiomycetes</taxon>
        <taxon>Serinales incertae sedis</taxon>
        <taxon>Babjeviella</taxon>
    </lineage>
</organism>
<dbReference type="AlphaFoldDB" id="A0A1E3QUW6"/>
<sequence length="141" mass="16009">MSSTLLVLYVLMCLIVCISFALPNLNKIISYKYNPKTKDTEYFKKQKEQEDFKKNNNQVKYEGYMPVDQVMDKKKETEEAIASGSLKSKIRDAAHATVKDIPVLVSVNGLKQRTSNKKVHGLVATDRDPNAFDFDISELSD</sequence>